<dbReference type="PROSITE" id="PS50110">
    <property type="entry name" value="RESPONSE_REGULATORY"/>
    <property type="match status" value="1"/>
</dbReference>
<dbReference type="Pfam" id="PF00072">
    <property type="entry name" value="Response_reg"/>
    <property type="match status" value="1"/>
</dbReference>
<evidence type="ECO:0000256" key="3">
    <source>
        <dbReference type="PROSITE-ProRule" id="PRU00169"/>
    </source>
</evidence>
<protein>
    <recommendedName>
        <fullName evidence="5">Response regulatory domain-containing protein</fullName>
    </recommendedName>
</protein>
<dbReference type="SUPFAM" id="SSF52172">
    <property type="entry name" value="CheY-like"/>
    <property type="match status" value="1"/>
</dbReference>
<dbReference type="CDD" id="cd17546">
    <property type="entry name" value="REC_hyHK_CKI1_RcsC-like"/>
    <property type="match status" value="1"/>
</dbReference>
<comment type="caution">
    <text evidence="3">Lacks conserved residue(s) required for the propagation of feature annotation.</text>
</comment>
<dbReference type="InterPro" id="IPR001789">
    <property type="entry name" value="Sig_transdc_resp-reg_receiver"/>
</dbReference>
<feature type="domain" description="Response regulatory" evidence="5">
    <location>
        <begin position="1"/>
        <end position="63"/>
    </location>
</feature>
<dbReference type="InterPro" id="IPR011006">
    <property type="entry name" value="CheY-like_superfamily"/>
</dbReference>
<evidence type="ECO:0000313" key="6">
    <source>
        <dbReference type="EMBL" id="CAE0269741.1"/>
    </source>
</evidence>
<dbReference type="AlphaFoldDB" id="A0A7S3GL06"/>
<keyword evidence="1" id="KW-0597">Phosphoprotein</keyword>
<dbReference type="EMBL" id="HBIB01048725">
    <property type="protein sequence ID" value="CAE0269741.1"/>
    <property type="molecule type" value="Transcribed_RNA"/>
</dbReference>
<feature type="region of interest" description="Disordered" evidence="4">
    <location>
        <begin position="88"/>
        <end position="110"/>
    </location>
</feature>
<evidence type="ECO:0000256" key="4">
    <source>
        <dbReference type="SAM" id="MobiDB-lite"/>
    </source>
</evidence>
<organism evidence="6">
    <name type="scientific">Palpitomonas bilix</name>
    <dbReference type="NCBI Taxonomy" id="652834"/>
    <lineage>
        <taxon>Eukaryota</taxon>
        <taxon>Eukaryota incertae sedis</taxon>
    </lineage>
</organism>
<proteinExistence type="predicted"/>
<dbReference type="PANTHER" id="PTHR45339">
    <property type="entry name" value="HYBRID SIGNAL TRANSDUCTION HISTIDINE KINASE J"/>
    <property type="match status" value="1"/>
</dbReference>
<sequence length="110" mass="12117">MPRMDGLQCTREIRSRDWAYSSCLIIGTTAGGRREECLDAGMDEYIEKPFSRKGVKEVIDRYLLNGGSEGQRRGEEWRTVSNLSTVPFSYSRGGGGGGGGMSEGKSAKWK</sequence>
<accession>A0A7S3GL06</accession>
<evidence type="ECO:0000256" key="2">
    <source>
        <dbReference type="ARBA" id="ARBA00023012"/>
    </source>
</evidence>
<gene>
    <name evidence="6" type="ORF">PBIL07802_LOCUS32094</name>
</gene>
<dbReference type="GO" id="GO:0000160">
    <property type="term" value="P:phosphorelay signal transduction system"/>
    <property type="evidence" value="ECO:0007669"/>
    <property type="project" value="UniProtKB-KW"/>
</dbReference>
<reference evidence="6" key="1">
    <citation type="submission" date="2021-01" db="EMBL/GenBank/DDBJ databases">
        <authorList>
            <person name="Corre E."/>
            <person name="Pelletier E."/>
            <person name="Niang G."/>
            <person name="Scheremetjew M."/>
            <person name="Finn R."/>
            <person name="Kale V."/>
            <person name="Holt S."/>
            <person name="Cochrane G."/>
            <person name="Meng A."/>
            <person name="Brown T."/>
            <person name="Cohen L."/>
        </authorList>
    </citation>
    <scope>NUCLEOTIDE SEQUENCE</scope>
    <source>
        <strain evidence="6">NIES-2562</strain>
    </source>
</reference>
<feature type="compositionally biased region" description="Gly residues" evidence="4">
    <location>
        <begin position="92"/>
        <end position="102"/>
    </location>
</feature>
<dbReference type="Gene3D" id="3.40.50.2300">
    <property type="match status" value="1"/>
</dbReference>
<evidence type="ECO:0000256" key="1">
    <source>
        <dbReference type="ARBA" id="ARBA00022553"/>
    </source>
</evidence>
<dbReference type="PANTHER" id="PTHR45339:SF1">
    <property type="entry name" value="HYBRID SIGNAL TRANSDUCTION HISTIDINE KINASE J"/>
    <property type="match status" value="1"/>
</dbReference>
<keyword evidence="2" id="KW-0902">Two-component regulatory system</keyword>
<name>A0A7S3GL06_9EUKA</name>
<evidence type="ECO:0000259" key="5">
    <source>
        <dbReference type="PROSITE" id="PS50110"/>
    </source>
</evidence>